<sequence>MSGLTLEGLDLGYRRGRRRAPRAVLSGVRARAAAGELTVLVGPNGTGKSTLLHAVAGLLAPLAGTVHLDGADLLALPAAERARRVAVVLTERVDPGLLAVEELVALGRHPHTGPTGALRAADRAAVAGAVTAAGAAHLAGRRVAELSDGERQRVLTARALAQQPAVLLLDEPTAFLDVSSRVALLALLRRLAREDGLCVLVSTHDLEPALRLADHVWLLDRSGRLRTGPPEQLVADGAVGEVFDAPGLAFDPVTGTFALHGGASGPTASVVGAQPVAALAARLLAREGWRVAGPGAGEVAASVAAVGDGRFAVTAAGATTELAGWSELAAWARRAAGT</sequence>
<comment type="caution">
    <text evidence="6">The sequence shown here is derived from an EMBL/GenBank/DDBJ whole genome shotgun (WGS) entry which is preliminary data.</text>
</comment>
<organism evidence="6 7">
    <name type="scientific">Pseudonocardia kunmingensis</name>
    <dbReference type="NCBI Taxonomy" id="630975"/>
    <lineage>
        <taxon>Bacteria</taxon>
        <taxon>Bacillati</taxon>
        <taxon>Actinomycetota</taxon>
        <taxon>Actinomycetes</taxon>
        <taxon>Pseudonocardiales</taxon>
        <taxon>Pseudonocardiaceae</taxon>
        <taxon>Pseudonocardia</taxon>
    </lineage>
</organism>
<keyword evidence="7" id="KW-1185">Reference proteome</keyword>
<dbReference type="PANTHER" id="PTHR42794">
    <property type="entry name" value="HEMIN IMPORT ATP-BINDING PROTEIN HMUV"/>
    <property type="match status" value="1"/>
</dbReference>
<evidence type="ECO:0000313" key="6">
    <source>
        <dbReference type="EMBL" id="TQM03116.1"/>
    </source>
</evidence>
<evidence type="ECO:0000256" key="3">
    <source>
        <dbReference type="ARBA" id="ARBA00022840"/>
    </source>
</evidence>
<dbReference type="SUPFAM" id="SSF52540">
    <property type="entry name" value="P-loop containing nucleoside triphosphate hydrolases"/>
    <property type="match status" value="1"/>
</dbReference>
<dbReference type="SMART" id="SM00382">
    <property type="entry name" value="AAA"/>
    <property type="match status" value="1"/>
</dbReference>
<dbReference type="OrthoDB" id="3426016at2"/>
<dbReference type="Pfam" id="PF00005">
    <property type="entry name" value="ABC_tran"/>
    <property type="match status" value="1"/>
</dbReference>
<dbReference type="PROSITE" id="PS50893">
    <property type="entry name" value="ABC_TRANSPORTER_2"/>
    <property type="match status" value="1"/>
</dbReference>
<protein>
    <submittedName>
        <fullName evidence="6">Iron complex transport system ATP-binding protein</fullName>
    </submittedName>
</protein>
<dbReference type="InterPro" id="IPR027417">
    <property type="entry name" value="P-loop_NTPase"/>
</dbReference>
<feature type="domain" description="ABC transporter" evidence="5">
    <location>
        <begin position="6"/>
        <end position="246"/>
    </location>
</feature>
<dbReference type="GO" id="GO:0016887">
    <property type="term" value="F:ATP hydrolysis activity"/>
    <property type="evidence" value="ECO:0007669"/>
    <property type="project" value="InterPro"/>
</dbReference>
<keyword evidence="3 6" id="KW-0067">ATP-binding</keyword>
<dbReference type="EMBL" id="VFPA01000006">
    <property type="protein sequence ID" value="TQM03116.1"/>
    <property type="molecule type" value="Genomic_DNA"/>
</dbReference>
<accession>A0A543D185</accession>
<proteinExistence type="predicted"/>
<dbReference type="RefSeq" id="WP_142062962.1">
    <property type="nucleotide sequence ID" value="NZ_VFPA01000006.1"/>
</dbReference>
<keyword evidence="2" id="KW-0547">Nucleotide-binding</keyword>
<evidence type="ECO:0000256" key="1">
    <source>
        <dbReference type="ARBA" id="ARBA00022448"/>
    </source>
</evidence>
<dbReference type="Proteomes" id="UP000315677">
    <property type="component" value="Unassembled WGS sequence"/>
</dbReference>
<dbReference type="InterPro" id="IPR003439">
    <property type="entry name" value="ABC_transporter-like_ATP-bd"/>
</dbReference>
<dbReference type="GO" id="GO:0005524">
    <property type="term" value="F:ATP binding"/>
    <property type="evidence" value="ECO:0007669"/>
    <property type="project" value="UniProtKB-KW"/>
</dbReference>
<name>A0A543D185_9PSEU</name>
<dbReference type="InterPro" id="IPR003593">
    <property type="entry name" value="AAA+_ATPase"/>
</dbReference>
<reference evidence="6 7" key="1">
    <citation type="submission" date="2019-06" db="EMBL/GenBank/DDBJ databases">
        <title>Sequencing the genomes of 1000 actinobacteria strains.</title>
        <authorList>
            <person name="Klenk H.-P."/>
        </authorList>
    </citation>
    <scope>NUCLEOTIDE SEQUENCE [LARGE SCALE GENOMIC DNA]</scope>
    <source>
        <strain evidence="6 7">DSM 45301</strain>
    </source>
</reference>
<dbReference type="AlphaFoldDB" id="A0A543D185"/>
<evidence type="ECO:0000313" key="7">
    <source>
        <dbReference type="Proteomes" id="UP000315677"/>
    </source>
</evidence>
<dbReference type="CDD" id="cd03214">
    <property type="entry name" value="ABC_Iron-Siderophores_B12_Hemin"/>
    <property type="match status" value="1"/>
</dbReference>
<keyword evidence="4" id="KW-1278">Translocase</keyword>
<dbReference type="PANTHER" id="PTHR42794:SF1">
    <property type="entry name" value="HEMIN IMPORT ATP-BINDING PROTEIN HMUV"/>
    <property type="match status" value="1"/>
</dbReference>
<evidence type="ECO:0000256" key="2">
    <source>
        <dbReference type="ARBA" id="ARBA00022741"/>
    </source>
</evidence>
<evidence type="ECO:0000256" key="4">
    <source>
        <dbReference type="ARBA" id="ARBA00022967"/>
    </source>
</evidence>
<dbReference type="Gene3D" id="3.40.50.300">
    <property type="entry name" value="P-loop containing nucleotide triphosphate hydrolases"/>
    <property type="match status" value="1"/>
</dbReference>
<gene>
    <name evidence="6" type="ORF">FB558_7766</name>
</gene>
<evidence type="ECO:0000259" key="5">
    <source>
        <dbReference type="PROSITE" id="PS50893"/>
    </source>
</evidence>
<keyword evidence="1" id="KW-0813">Transport</keyword>